<keyword evidence="3" id="KW-1003">Cell membrane</keyword>
<evidence type="ECO:0000256" key="3">
    <source>
        <dbReference type="ARBA" id="ARBA00022475"/>
    </source>
</evidence>
<dbReference type="InterPro" id="IPR043148">
    <property type="entry name" value="TagF_C"/>
</dbReference>
<reference evidence="7 8" key="1">
    <citation type="submission" date="2022-10" db="EMBL/GenBank/DDBJ databases">
        <authorList>
            <person name="Xie J."/>
            <person name="Shen N."/>
        </authorList>
    </citation>
    <scope>NUCLEOTIDE SEQUENCE [LARGE SCALE GENOMIC DNA]</scope>
    <source>
        <strain evidence="7 8">DSM 41681</strain>
    </source>
</reference>
<name>A0ABU6CMP4_9ACTN</name>
<dbReference type="InterPro" id="IPR051612">
    <property type="entry name" value="Teichoic_Acid_Biosynth"/>
</dbReference>
<gene>
    <name evidence="7" type="ORF">OKJ48_34100</name>
</gene>
<dbReference type="Gene3D" id="3.40.50.12580">
    <property type="match status" value="1"/>
</dbReference>
<keyword evidence="8" id="KW-1185">Reference proteome</keyword>
<dbReference type="InterPro" id="IPR043149">
    <property type="entry name" value="TagF_N"/>
</dbReference>
<dbReference type="Pfam" id="PF04464">
    <property type="entry name" value="Glyphos_transf"/>
    <property type="match status" value="1"/>
</dbReference>
<comment type="caution">
    <text evidence="7">The sequence shown here is derived from an EMBL/GenBank/DDBJ whole genome shotgun (WGS) entry which is preliminary data.</text>
</comment>
<comment type="similarity">
    <text evidence="2">Belongs to the CDP-glycerol glycerophosphotransferase family.</text>
</comment>
<keyword evidence="4" id="KW-0808">Transferase</keyword>
<evidence type="ECO:0000256" key="5">
    <source>
        <dbReference type="ARBA" id="ARBA00022944"/>
    </source>
</evidence>
<dbReference type="Proteomes" id="UP001352223">
    <property type="component" value="Unassembled WGS sequence"/>
</dbReference>
<evidence type="ECO:0000256" key="6">
    <source>
        <dbReference type="ARBA" id="ARBA00023136"/>
    </source>
</evidence>
<evidence type="ECO:0000313" key="7">
    <source>
        <dbReference type="EMBL" id="MEB3965221.1"/>
    </source>
</evidence>
<dbReference type="InterPro" id="IPR007554">
    <property type="entry name" value="Glycerophosphate_synth"/>
</dbReference>
<dbReference type="EMBL" id="JAOZYB010000326">
    <property type="protein sequence ID" value="MEB3965221.1"/>
    <property type="molecule type" value="Genomic_DNA"/>
</dbReference>
<keyword evidence="6" id="KW-0472">Membrane</keyword>
<comment type="subcellular location">
    <subcellularLocation>
        <location evidence="1">Cell membrane</location>
        <topology evidence="1">Peripheral membrane protein</topology>
    </subcellularLocation>
</comment>
<evidence type="ECO:0000256" key="2">
    <source>
        <dbReference type="ARBA" id="ARBA00010488"/>
    </source>
</evidence>
<dbReference type="Gene3D" id="3.40.50.11820">
    <property type="match status" value="1"/>
</dbReference>
<evidence type="ECO:0000256" key="1">
    <source>
        <dbReference type="ARBA" id="ARBA00004202"/>
    </source>
</evidence>
<sequence length="915" mass="100955">MSAADAFDISVLVDCPAGTDPARLRATVRSALDQTLARTEIALTGDPGPALSATDRVRVGAPRGTYVLPLAPGELLERNACRNLYAAARRTGADLIAGRWTRLTGPGTSTRTGSGAKEHAPEWQSGLYARSRVLDAAAEAPELLTRSALTAGYCVRRTLLEAAAADARSGLDLAVVARRIALVPSLITTHRAAPDPPHDLPAAAARHRHTLTLIADAELRSRAAQAFVADDVLPCARAFLGLDREHRVQLASEARRLLDGLLDPAALGRLPALERVAARLLADGDADGVHSAAYALERPPGTVVSALTRRDGRVHWSADHTGTAYDVTELGHQYRAPRDLALLNRVTRCALEDGRLVVEGEVVVPFGMTGGAHPRVLTATLDLKVRDAGEKTVTVPVDDVRLRDASTVTWRAALPLTRALRPRGIGDRVWDPCLRLAIDGELLRPLALFAGKDAVPGRAAALPARPRLTRLTADTWQPYVTAKHHLAVCLLPRERPARKADALARYLTNFRPARTATRLWKKLRKTYAALHAQRFKTRVYNRYLRRLPVSRGTVVFESHMGKAYGDSPRALHEELVARRRGARVIWSYATSPAGFPADATLVRRWSWRYLWALARAEWWVDNQGFPHALAKPKHTTYLQTWHGSAYKRMGFDEIRHKTQNAPQREQLARAVDRFDHFLVRSEHDVNTLARAYRIPEERLLRVGYPRNDRLVAARKRDEREGRFPRPERAVALGIPDHRTTVLYAPTFRGTPKNKQAQLLLDVRAFAERFGDTHVLLVRAHYMEAATLPATPPGTVLDVSAHHDVSELLCLADVLVTDYSSIMFDYALLDRPIVHFAPDLDAYTAERGSYFDLRARAGGPVVATQDELHRTLSGIKEADADWQEARRAFAAEFGTYDDGSAARAVVDAIFTRKAGS</sequence>
<evidence type="ECO:0000256" key="4">
    <source>
        <dbReference type="ARBA" id="ARBA00022679"/>
    </source>
</evidence>
<dbReference type="RefSeq" id="WP_324773296.1">
    <property type="nucleotide sequence ID" value="NZ_BAAATS010000002.1"/>
</dbReference>
<accession>A0ABU6CMP4</accession>
<dbReference type="SUPFAM" id="SSF53756">
    <property type="entry name" value="UDP-Glycosyltransferase/glycogen phosphorylase"/>
    <property type="match status" value="1"/>
</dbReference>
<dbReference type="PANTHER" id="PTHR37316">
    <property type="entry name" value="TEICHOIC ACID GLYCEROL-PHOSPHATE PRIMASE"/>
    <property type="match status" value="1"/>
</dbReference>
<evidence type="ECO:0000313" key="8">
    <source>
        <dbReference type="Proteomes" id="UP001352223"/>
    </source>
</evidence>
<dbReference type="PANTHER" id="PTHR37316:SF3">
    <property type="entry name" value="TEICHOIC ACID GLYCEROL-PHOSPHATE TRANSFERASE"/>
    <property type="match status" value="1"/>
</dbReference>
<keyword evidence="5" id="KW-0777">Teichoic acid biosynthesis</keyword>
<proteinExistence type="inferred from homology"/>
<organism evidence="7 8">
    <name type="scientific">Streptomyces kunmingensis</name>
    <dbReference type="NCBI Taxonomy" id="68225"/>
    <lineage>
        <taxon>Bacteria</taxon>
        <taxon>Bacillati</taxon>
        <taxon>Actinomycetota</taxon>
        <taxon>Actinomycetes</taxon>
        <taxon>Kitasatosporales</taxon>
        <taxon>Streptomycetaceae</taxon>
        <taxon>Streptomyces</taxon>
    </lineage>
</organism>
<protein>
    <submittedName>
        <fullName evidence="7">CDP-glycerol glycerophosphotransferase family protein</fullName>
    </submittedName>
</protein>